<evidence type="ECO:0000313" key="2">
    <source>
        <dbReference type="EMBL" id="MFC6766031.1"/>
    </source>
</evidence>
<reference evidence="2 3" key="1">
    <citation type="journal article" date="2019" name="Int. J. Syst. Evol. Microbiol.">
        <title>The Global Catalogue of Microorganisms (GCM) 10K type strain sequencing project: providing services to taxonomists for standard genome sequencing and annotation.</title>
        <authorList>
            <consortium name="The Broad Institute Genomics Platform"/>
            <consortium name="The Broad Institute Genome Sequencing Center for Infectious Disease"/>
            <person name="Wu L."/>
            <person name="Ma J."/>
        </authorList>
    </citation>
    <scope>NUCLEOTIDE SEQUENCE [LARGE SCALE GENOMIC DNA]</scope>
    <source>
        <strain evidence="2 3">LMG 29247</strain>
    </source>
</reference>
<dbReference type="EMBL" id="JBHSWV010000210">
    <property type="protein sequence ID" value="MFC6766031.1"/>
    <property type="molecule type" value="Genomic_DNA"/>
</dbReference>
<keyword evidence="1" id="KW-0175">Coiled coil</keyword>
<protein>
    <submittedName>
        <fullName evidence="2">Uncharacterized protein</fullName>
    </submittedName>
</protein>
<dbReference type="RefSeq" id="WP_273739023.1">
    <property type="nucleotide sequence ID" value="NZ_JAQIVI010000210.1"/>
</dbReference>
<organism evidence="2 3">
    <name type="scientific">Natrinema soli</name>
    <dbReference type="NCBI Taxonomy" id="1930624"/>
    <lineage>
        <taxon>Archaea</taxon>
        <taxon>Methanobacteriati</taxon>
        <taxon>Methanobacteriota</taxon>
        <taxon>Stenosarchaea group</taxon>
        <taxon>Halobacteria</taxon>
        <taxon>Halobacteriales</taxon>
        <taxon>Natrialbaceae</taxon>
        <taxon>Natrinema</taxon>
    </lineage>
</organism>
<evidence type="ECO:0000313" key="3">
    <source>
        <dbReference type="Proteomes" id="UP001596383"/>
    </source>
</evidence>
<gene>
    <name evidence="2" type="ORF">ACFQE6_13840</name>
</gene>
<dbReference type="AlphaFoldDB" id="A0ABD5SRV7"/>
<name>A0ABD5SRV7_9EURY</name>
<accession>A0ABD5SRV7</accession>
<comment type="caution">
    <text evidence="2">The sequence shown here is derived from an EMBL/GenBank/DDBJ whole genome shotgun (WGS) entry which is preliminary data.</text>
</comment>
<proteinExistence type="predicted"/>
<evidence type="ECO:0000256" key="1">
    <source>
        <dbReference type="SAM" id="Coils"/>
    </source>
</evidence>
<sequence>MFEEPNFLVQIGHNGHLMVEDLLQKGYADGAILSPADYSKGDNEGISNTIHNYDGTVLFDPQFYIPRSDRPKFTHYDYHQEFGGDAFDTVAVGSENETLCRELVDLQDDLEVDAYIAPARILDTFSDQKIEEWVELTGIFLHIAEEEGRNIPVFASLPVDQQPLNDKSQRSKLLNNATRLDPDGFYVSTEFETDNRYPLTGPSNVYSVLDLLNSLKQNHYEVVVGHTHQVAHLYLGIGVDAFASGHYVNLRAFDTRRWDPDNEQGGGRQVIKYYSDKLLNELRVDQDLDLMYQKDGFDLETVRTPSDYDDPLFEGSDPPSTVGWALRDASWDHYIWSCYDISRKYREKSIDERLATAEQTVEDAEELYEEIEDEFGMLTEPTKQIYGDWKASLSTIKSEVL</sequence>
<dbReference type="Proteomes" id="UP001596383">
    <property type="component" value="Unassembled WGS sequence"/>
</dbReference>
<feature type="coiled-coil region" evidence="1">
    <location>
        <begin position="347"/>
        <end position="374"/>
    </location>
</feature>
<keyword evidence="3" id="KW-1185">Reference proteome</keyword>